<proteinExistence type="predicted"/>
<evidence type="ECO:0000313" key="2">
    <source>
        <dbReference type="Proteomes" id="UP001497680"/>
    </source>
</evidence>
<protein>
    <submittedName>
        <fullName evidence="1">Uncharacterized protein</fullName>
    </submittedName>
</protein>
<comment type="caution">
    <text evidence="1">The sequence shown here is derived from an EMBL/GenBank/DDBJ whole genome shotgun (WGS) entry which is preliminary data.</text>
</comment>
<accession>A0ACC0CZH2</accession>
<reference evidence="1 2" key="1">
    <citation type="journal article" date="2022" name="New Phytol.">
        <title>Ecological generalism drives hyperdiversity of secondary metabolite gene clusters in xylarialean endophytes.</title>
        <authorList>
            <person name="Franco M.E.E."/>
            <person name="Wisecaver J.H."/>
            <person name="Arnold A.E."/>
            <person name="Ju Y.M."/>
            <person name="Slot J.C."/>
            <person name="Ahrendt S."/>
            <person name="Moore L.P."/>
            <person name="Eastman K.E."/>
            <person name="Scott K."/>
            <person name="Konkel Z."/>
            <person name="Mondo S.J."/>
            <person name="Kuo A."/>
            <person name="Hayes R.D."/>
            <person name="Haridas S."/>
            <person name="Andreopoulos B."/>
            <person name="Riley R."/>
            <person name="LaButti K."/>
            <person name="Pangilinan J."/>
            <person name="Lipzen A."/>
            <person name="Amirebrahimi M."/>
            <person name="Yan J."/>
            <person name="Adam C."/>
            <person name="Keymanesh K."/>
            <person name="Ng V."/>
            <person name="Louie K."/>
            <person name="Northen T."/>
            <person name="Drula E."/>
            <person name="Henrissat B."/>
            <person name="Hsieh H.M."/>
            <person name="Youens-Clark K."/>
            <person name="Lutzoni F."/>
            <person name="Miadlikowska J."/>
            <person name="Eastwood D.C."/>
            <person name="Hamelin R.C."/>
            <person name="Grigoriev I.V."/>
            <person name="U'Ren J.M."/>
        </authorList>
    </citation>
    <scope>NUCLEOTIDE SEQUENCE [LARGE SCALE GENOMIC DNA]</scope>
    <source>
        <strain evidence="1 2">ER1909</strain>
    </source>
</reference>
<sequence length="199" mass="22804">MLQLFTARFGGRLLNLLKIEVSKASTPFAVPCCRTNEQTHELTPFSSSTSFNSVSIYPISSQTNTIVLPRSRPRHAYRINPITYRPCCRLQATRAILYRQTEKRILKRTSRLYLLYNIDNQLPQVWKEANISSSIADRLSFFSYSWNKPTHDIRFPHWPFAQLITAVVSSLSLGLFKATPVRTHLINTVGLGFSFPCHL</sequence>
<evidence type="ECO:0000313" key="1">
    <source>
        <dbReference type="EMBL" id="KAI6085837.1"/>
    </source>
</evidence>
<name>A0ACC0CZH2_9PEZI</name>
<keyword evidence="2" id="KW-1185">Reference proteome</keyword>
<dbReference type="Proteomes" id="UP001497680">
    <property type="component" value="Unassembled WGS sequence"/>
</dbReference>
<dbReference type="EMBL" id="MU394321">
    <property type="protein sequence ID" value="KAI6085837.1"/>
    <property type="molecule type" value="Genomic_DNA"/>
</dbReference>
<organism evidence="1 2">
    <name type="scientific">Hypoxylon rubiginosum</name>
    <dbReference type="NCBI Taxonomy" id="110542"/>
    <lineage>
        <taxon>Eukaryota</taxon>
        <taxon>Fungi</taxon>
        <taxon>Dikarya</taxon>
        <taxon>Ascomycota</taxon>
        <taxon>Pezizomycotina</taxon>
        <taxon>Sordariomycetes</taxon>
        <taxon>Xylariomycetidae</taxon>
        <taxon>Xylariales</taxon>
        <taxon>Hypoxylaceae</taxon>
        <taxon>Hypoxylon</taxon>
    </lineage>
</organism>
<gene>
    <name evidence="1" type="ORF">F4821DRAFT_143351</name>
</gene>